<evidence type="ECO:0000313" key="7">
    <source>
        <dbReference type="EMBL" id="BAK08884.1"/>
    </source>
</evidence>
<sequence length="388" mass="43025">MPLSSELDGISIEELRRRGSYKWTAFPGTIGSFFAEMDFGTSPGIQRALHEAVDRPLLGYLPKSLADEMSVATASYAKDKYGWEVPADDIHPISDVTYATRLAIEHYSRPGSPVIVPTPAYMPFLTVPGDVNREVIQVPMTTVDGKAQFDLNALDAAFRAGGNLLILCNPYNPLGRVFTKDELIALSEVVDRHGGRVFADEIHAPLVFEPQRHVPYASLSTVTAEHTVTAFSASKAWNIPGLKAAQFVLTNDADRQVWERIGYRASHTCSVLGVIANTVAYAEDRRWQEDILAYLDGNRTFLAEQLRLKIPEIGYQKPEGTYIGWFDVRNLNVGNDPATFFREQAHVALTDGAATGEAGKGFLRFVFATPRPIIEQAIDQMERALHRR</sequence>
<dbReference type="CDD" id="cd00609">
    <property type="entry name" value="AAT_like"/>
    <property type="match status" value="1"/>
</dbReference>
<dbReference type="AlphaFoldDB" id="F1T2J8"/>
<comment type="similarity">
    <text evidence="5">Belongs to the class-II pyridoxal-phosphate-dependent aminotransferase family. MalY/PatB cystathionine beta-lyase subfamily.</text>
</comment>
<evidence type="ECO:0000256" key="2">
    <source>
        <dbReference type="ARBA" id="ARBA00012224"/>
    </source>
</evidence>
<dbReference type="GO" id="GO:0030170">
    <property type="term" value="F:pyridoxal phosphate binding"/>
    <property type="evidence" value="ECO:0007669"/>
    <property type="project" value="InterPro"/>
</dbReference>
<dbReference type="InterPro" id="IPR051798">
    <property type="entry name" value="Class-II_PLP-Dep_Aminotrans"/>
</dbReference>
<feature type="domain" description="Aminotransferase class I/classII large" evidence="6">
    <location>
        <begin position="39"/>
        <end position="378"/>
    </location>
</feature>
<name>F1T2J8_9MICC</name>
<evidence type="ECO:0000256" key="3">
    <source>
        <dbReference type="ARBA" id="ARBA00022898"/>
    </source>
</evidence>
<keyword evidence="4" id="KW-0456">Lyase</keyword>
<keyword evidence="7" id="KW-0378">Hydrolase</keyword>
<protein>
    <recommendedName>
        <fullName evidence="2">cysteine-S-conjugate beta-lyase</fullName>
        <ecNumber evidence="2">4.4.1.13</ecNumber>
    </recommendedName>
</protein>
<dbReference type="KEGG" id="ag:BAK08884"/>
<reference evidence="7" key="2">
    <citation type="submission" date="2011-03" db="EMBL/GenBank/DDBJ databases">
        <authorList>
            <person name="Kobayashi H."/>
            <person name="Kitamura M."/>
            <person name="Kadena S."/>
            <person name="Mochizuki Y."/>
            <person name="Nakamoto O."/>
            <person name="Higa S."/>
            <person name="Oshiro H."/>
            <person name="Akamine K."/>
            <person name="Fukuta M."/>
            <person name="Tawata S."/>
        </authorList>
    </citation>
    <scope>NUCLEOTIDE SEQUENCE</scope>
    <source>
        <strain evidence="7">Ryudai-S1</strain>
    </source>
</reference>
<dbReference type="EMBL" id="AB621589">
    <property type="protein sequence ID" value="BAK08884.1"/>
    <property type="molecule type" value="Genomic_DNA"/>
</dbReference>
<dbReference type="PANTHER" id="PTHR43525">
    <property type="entry name" value="PROTEIN MALY"/>
    <property type="match status" value="1"/>
</dbReference>
<evidence type="ECO:0000256" key="1">
    <source>
        <dbReference type="ARBA" id="ARBA00001933"/>
    </source>
</evidence>
<evidence type="ECO:0000256" key="5">
    <source>
        <dbReference type="ARBA" id="ARBA00037974"/>
    </source>
</evidence>
<organism evidence="7">
    <name type="scientific">Arthrobacter sp. Ryudai-S1</name>
    <dbReference type="NCBI Taxonomy" id="1001354"/>
    <lineage>
        <taxon>Bacteria</taxon>
        <taxon>Bacillati</taxon>
        <taxon>Actinomycetota</taxon>
        <taxon>Actinomycetes</taxon>
        <taxon>Micrococcales</taxon>
        <taxon>Micrococcaceae</taxon>
        <taxon>Arthrobacter</taxon>
    </lineage>
</organism>
<dbReference type="InterPro" id="IPR004839">
    <property type="entry name" value="Aminotransferase_I/II_large"/>
</dbReference>
<keyword evidence="3" id="KW-0663">Pyridoxal phosphate</keyword>
<dbReference type="EC" id="4.4.1.13" evidence="2"/>
<dbReference type="Gene3D" id="3.90.1150.10">
    <property type="entry name" value="Aspartate Aminotransferase, domain 1"/>
    <property type="match status" value="1"/>
</dbReference>
<dbReference type="PANTHER" id="PTHR43525:SF2">
    <property type="entry name" value="CYSTATHIONINE BETA-LYASE-RELATED"/>
    <property type="match status" value="1"/>
</dbReference>
<dbReference type="GO" id="GO:0016787">
    <property type="term" value="F:hydrolase activity"/>
    <property type="evidence" value="ECO:0007669"/>
    <property type="project" value="UniProtKB-KW"/>
</dbReference>
<dbReference type="SMR" id="F1T2J8"/>
<evidence type="ECO:0000259" key="6">
    <source>
        <dbReference type="Pfam" id="PF00155"/>
    </source>
</evidence>
<accession>F1T2J8</accession>
<reference evidence="7" key="1">
    <citation type="submission" date="2011-03" db="EMBL/GenBank/DDBJ databases">
        <title>Purification and cloning of mimosinase from mimosine degrading Arthrobacter sp. bacteria.</title>
        <authorList>
            <person name="Kobayashi K."/>
            <person name="Kitamura M."/>
            <person name="Kadena S."/>
            <person name="Mochizuki Y."/>
            <person name="Nakamoto O."/>
            <person name="Higa S."/>
            <person name="Oshiro H."/>
            <person name="Akamine K."/>
            <person name="Fukuta M."/>
            <person name="Tawata S."/>
        </authorList>
    </citation>
    <scope>NUCLEOTIDE SEQUENCE</scope>
    <source>
        <strain evidence="7">Ryudai-S1</strain>
    </source>
</reference>
<proteinExistence type="inferred from homology"/>
<dbReference type="InterPro" id="IPR015424">
    <property type="entry name" value="PyrdxlP-dep_Trfase"/>
</dbReference>
<dbReference type="GO" id="GO:0047804">
    <property type="term" value="F:cysteine-S-conjugate beta-lyase activity"/>
    <property type="evidence" value="ECO:0007669"/>
    <property type="project" value="UniProtKB-EC"/>
</dbReference>
<dbReference type="Gene3D" id="3.40.640.10">
    <property type="entry name" value="Type I PLP-dependent aspartate aminotransferase-like (Major domain)"/>
    <property type="match status" value="1"/>
</dbReference>
<comment type="cofactor">
    <cofactor evidence="1">
        <name>pyridoxal 5'-phosphate</name>
        <dbReference type="ChEBI" id="CHEBI:597326"/>
    </cofactor>
</comment>
<dbReference type="InterPro" id="IPR015421">
    <property type="entry name" value="PyrdxlP-dep_Trfase_major"/>
</dbReference>
<dbReference type="Pfam" id="PF00155">
    <property type="entry name" value="Aminotran_1_2"/>
    <property type="match status" value="1"/>
</dbReference>
<dbReference type="SUPFAM" id="SSF53383">
    <property type="entry name" value="PLP-dependent transferases"/>
    <property type="match status" value="1"/>
</dbReference>
<dbReference type="InterPro" id="IPR015422">
    <property type="entry name" value="PyrdxlP-dep_Trfase_small"/>
</dbReference>
<evidence type="ECO:0000256" key="4">
    <source>
        <dbReference type="ARBA" id="ARBA00023239"/>
    </source>
</evidence>